<keyword evidence="1" id="KW-0472">Membrane</keyword>
<keyword evidence="1" id="KW-0812">Transmembrane</keyword>
<dbReference type="PANTHER" id="PTHR30336:SF20">
    <property type="entry name" value="DUF218 DOMAIN-CONTAINING PROTEIN"/>
    <property type="match status" value="1"/>
</dbReference>
<dbReference type="InterPro" id="IPR051599">
    <property type="entry name" value="Cell_Envelope_Assoc"/>
</dbReference>
<gene>
    <name evidence="3" type="ORF">SAMN05421594_3474</name>
</gene>
<keyword evidence="4" id="KW-1185">Reference proteome</keyword>
<dbReference type="CDD" id="cd06259">
    <property type="entry name" value="YdcF-like"/>
    <property type="match status" value="1"/>
</dbReference>
<evidence type="ECO:0000256" key="1">
    <source>
        <dbReference type="SAM" id="Phobius"/>
    </source>
</evidence>
<evidence type="ECO:0000313" key="4">
    <source>
        <dbReference type="Proteomes" id="UP000198769"/>
    </source>
</evidence>
<evidence type="ECO:0000259" key="2">
    <source>
        <dbReference type="Pfam" id="PF02698"/>
    </source>
</evidence>
<dbReference type="GO" id="GO:0005886">
    <property type="term" value="C:plasma membrane"/>
    <property type="evidence" value="ECO:0007669"/>
    <property type="project" value="TreeGrafter"/>
</dbReference>
<dbReference type="InterPro" id="IPR014729">
    <property type="entry name" value="Rossmann-like_a/b/a_fold"/>
</dbReference>
<name>A0A1I5ABK7_CHROL</name>
<protein>
    <submittedName>
        <fullName evidence="3">DUF218 domain-containing protein</fullName>
    </submittedName>
</protein>
<dbReference type="RefSeq" id="WP_090025713.1">
    <property type="nucleotide sequence ID" value="NZ_FOVD01000005.1"/>
</dbReference>
<organism evidence="3 4">
    <name type="scientific">Chryseobacterium oleae</name>
    <dbReference type="NCBI Taxonomy" id="491207"/>
    <lineage>
        <taxon>Bacteria</taxon>
        <taxon>Pseudomonadati</taxon>
        <taxon>Bacteroidota</taxon>
        <taxon>Flavobacteriia</taxon>
        <taxon>Flavobacteriales</taxon>
        <taxon>Weeksellaceae</taxon>
        <taxon>Chryseobacterium group</taxon>
        <taxon>Chryseobacterium</taxon>
    </lineage>
</organism>
<feature type="domain" description="DUF218" evidence="2">
    <location>
        <begin position="38"/>
        <end position="178"/>
    </location>
</feature>
<feature type="transmembrane region" description="Helical" evidence="1">
    <location>
        <begin position="6"/>
        <end position="25"/>
    </location>
</feature>
<proteinExistence type="predicted"/>
<evidence type="ECO:0000313" key="3">
    <source>
        <dbReference type="EMBL" id="SFN59845.1"/>
    </source>
</evidence>
<sequence length="183" mass="21152">MVKNIFKYIFILGAAWFLIHSVYIITDGLTNTRRNAELAVVFGNTVNKDGTLSPRLKARLDKAIEIYQDHQVKKVLVSGGFGKEGYWEGNEMKKYLIENRIPSENIITDNHGDTTEKTVINSIKTADSLSYKSIVSVSQYYHQTRIKKLFKRHHFNNVTSSSPSYFEARDAYSVFREFFAYYL</sequence>
<dbReference type="EMBL" id="FOVD01000005">
    <property type="protein sequence ID" value="SFN59845.1"/>
    <property type="molecule type" value="Genomic_DNA"/>
</dbReference>
<dbReference type="Pfam" id="PF02698">
    <property type="entry name" value="DUF218"/>
    <property type="match status" value="1"/>
</dbReference>
<dbReference type="Gene3D" id="3.40.50.620">
    <property type="entry name" value="HUPs"/>
    <property type="match status" value="1"/>
</dbReference>
<dbReference type="PANTHER" id="PTHR30336">
    <property type="entry name" value="INNER MEMBRANE PROTEIN, PROBABLE PERMEASE"/>
    <property type="match status" value="1"/>
</dbReference>
<dbReference type="OrthoDB" id="9782395at2"/>
<keyword evidence="1" id="KW-1133">Transmembrane helix</keyword>
<dbReference type="Proteomes" id="UP000198769">
    <property type="component" value="Unassembled WGS sequence"/>
</dbReference>
<dbReference type="AlphaFoldDB" id="A0A1I5ABK7"/>
<reference evidence="4" key="1">
    <citation type="submission" date="2016-10" db="EMBL/GenBank/DDBJ databases">
        <authorList>
            <person name="Varghese N."/>
            <person name="Submissions S."/>
        </authorList>
    </citation>
    <scope>NUCLEOTIDE SEQUENCE [LARGE SCALE GENOMIC DNA]</scope>
    <source>
        <strain evidence="4">DSM 25575</strain>
    </source>
</reference>
<accession>A0A1I5ABK7</accession>
<dbReference type="InterPro" id="IPR003848">
    <property type="entry name" value="DUF218"/>
</dbReference>